<proteinExistence type="predicted"/>
<evidence type="ECO:0000256" key="2">
    <source>
        <dbReference type="SAM" id="SignalP"/>
    </source>
</evidence>
<feature type="signal peptide" evidence="2">
    <location>
        <begin position="1"/>
        <end position="22"/>
    </location>
</feature>
<feature type="region of interest" description="Disordered" evidence="1">
    <location>
        <begin position="43"/>
        <end position="95"/>
    </location>
</feature>
<protein>
    <submittedName>
        <fullName evidence="3">Uncharacterized protein</fullName>
    </submittedName>
</protein>
<dbReference type="Proteomes" id="UP000828390">
    <property type="component" value="Unassembled WGS sequence"/>
</dbReference>
<evidence type="ECO:0000313" key="4">
    <source>
        <dbReference type="Proteomes" id="UP000828390"/>
    </source>
</evidence>
<evidence type="ECO:0000313" key="3">
    <source>
        <dbReference type="EMBL" id="KAH3748446.1"/>
    </source>
</evidence>
<feature type="chain" id="PRO_5039302936" evidence="2">
    <location>
        <begin position="23"/>
        <end position="95"/>
    </location>
</feature>
<evidence type="ECO:0000256" key="1">
    <source>
        <dbReference type="SAM" id="MobiDB-lite"/>
    </source>
</evidence>
<gene>
    <name evidence="3" type="ORF">DPMN_182892</name>
</gene>
<accession>A0A9D4DG83</accession>
<name>A0A9D4DG83_DREPO</name>
<dbReference type="EMBL" id="JAIWYP010000010">
    <property type="protein sequence ID" value="KAH3748446.1"/>
    <property type="molecule type" value="Genomic_DNA"/>
</dbReference>
<keyword evidence="4" id="KW-1185">Reference proteome</keyword>
<comment type="caution">
    <text evidence="3">The sequence shown here is derived from an EMBL/GenBank/DDBJ whole genome shotgun (WGS) entry which is preliminary data.</text>
</comment>
<dbReference type="AlphaFoldDB" id="A0A9D4DG83"/>
<reference evidence="3" key="2">
    <citation type="submission" date="2020-11" db="EMBL/GenBank/DDBJ databases">
        <authorList>
            <person name="McCartney M.A."/>
            <person name="Auch B."/>
            <person name="Kono T."/>
            <person name="Mallez S."/>
            <person name="Becker A."/>
            <person name="Gohl D.M."/>
            <person name="Silverstein K.A.T."/>
            <person name="Koren S."/>
            <person name="Bechman K.B."/>
            <person name="Herman A."/>
            <person name="Abrahante J.E."/>
            <person name="Garbe J."/>
        </authorList>
    </citation>
    <scope>NUCLEOTIDE SEQUENCE</scope>
    <source>
        <strain evidence="3">Duluth1</strain>
        <tissue evidence="3">Whole animal</tissue>
    </source>
</reference>
<keyword evidence="2" id="KW-0732">Signal</keyword>
<sequence>MICRFNFFNAVTLFPGAAQVEAGQQPGRVPVDPGLATVYPGEAPAEPRLSPVMPGWSPGESRQRSCRAPVYRNSTDTHRGYTGIRPWQSYGNAPV</sequence>
<organism evidence="3 4">
    <name type="scientific">Dreissena polymorpha</name>
    <name type="common">Zebra mussel</name>
    <name type="synonym">Mytilus polymorpha</name>
    <dbReference type="NCBI Taxonomy" id="45954"/>
    <lineage>
        <taxon>Eukaryota</taxon>
        <taxon>Metazoa</taxon>
        <taxon>Spiralia</taxon>
        <taxon>Lophotrochozoa</taxon>
        <taxon>Mollusca</taxon>
        <taxon>Bivalvia</taxon>
        <taxon>Autobranchia</taxon>
        <taxon>Heteroconchia</taxon>
        <taxon>Euheterodonta</taxon>
        <taxon>Imparidentia</taxon>
        <taxon>Neoheterodontei</taxon>
        <taxon>Myida</taxon>
        <taxon>Dreissenoidea</taxon>
        <taxon>Dreissenidae</taxon>
        <taxon>Dreissena</taxon>
    </lineage>
</organism>
<reference evidence="3" key="1">
    <citation type="journal article" date="2019" name="bioRxiv">
        <title>The Genome of the Zebra Mussel, Dreissena polymorpha: A Resource for Invasive Species Research.</title>
        <authorList>
            <person name="McCartney M.A."/>
            <person name="Auch B."/>
            <person name="Kono T."/>
            <person name="Mallez S."/>
            <person name="Zhang Y."/>
            <person name="Obille A."/>
            <person name="Becker A."/>
            <person name="Abrahante J.E."/>
            <person name="Garbe J."/>
            <person name="Badalamenti J.P."/>
            <person name="Herman A."/>
            <person name="Mangelson H."/>
            <person name="Liachko I."/>
            <person name="Sullivan S."/>
            <person name="Sone E.D."/>
            <person name="Koren S."/>
            <person name="Silverstein K.A.T."/>
            <person name="Beckman K.B."/>
            <person name="Gohl D.M."/>
        </authorList>
    </citation>
    <scope>NUCLEOTIDE SEQUENCE</scope>
    <source>
        <strain evidence="3">Duluth1</strain>
        <tissue evidence="3">Whole animal</tissue>
    </source>
</reference>